<feature type="non-terminal residue" evidence="1">
    <location>
        <position position="172"/>
    </location>
</feature>
<reference evidence="1" key="1">
    <citation type="submission" date="2021-06" db="EMBL/GenBank/DDBJ databases">
        <authorList>
            <person name="Kallberg Y."/>
            <person name="Tangrot J."/>
            <person name="Rosling A."/>
        </authorList>
    </citation>
    <scope>NUCLEOTIDE SEQUENCE</scope>
    <source>
        <strain evidence="1">IL203A</strain>
    </source>
</reference>
<name>A0ACA9QN44_9GLOM</name>
<evidence type="ECO:0000313" key="2">
    <source>
        <dbReference type="Proteomes" id="UP000789702"/>
    </source>
</evidence>
<dbReference type="EMBL" id="CAJVPU010048071">
    <property type="protein sequence ID" value="CAG8754861.1"/>
    <property type="molecule type" value="Genomic_DNA"/>
</dbReference>
<keyword evidence="2" id="KW-1185">Reference proteome</keyword>
<accession>A0ACA9QN44</accession>
<dbReference type="Proteomes" id="UP000789702">
    <property type="component" value="Unassembled WGS sequence"/>
</dbReference>
<sequence length="172" mass="18507">FNTSHLYSLVEFYHGSLKIQGLFIMSYNNYNNSWDNQNMPVQDYDSPAASTSVTHNRVNNWVGMNGGSPSYSQGYTNGVSTGYGGTLSEQPSTNHISAQRGAPNGISVNTSNLLLRNSTIIGTDAGKIICVADVRGNISQLNTLAKETGAVAVIHSGDFGFYENSSLDRISD</sequence>
<proteinExistence type="predicted"/>
<feature type="non-terminal residue" evidence="1">
    <location>
        <position position="1"/>
    </location>
</feature>
<evidence type="ECO:0000313" key="1">
    <source>
        <dbReference type="EMBL" id="CAG8754861.1"/>
    </source>
</evidence>
<protein>
    <submittedName>
        <fullName evidence="1">4360_t:CDS:1</fullName>
    </submittedName>
</protein>
<comment type="caution">
    <text evidence="1">The sequence shown here is derived from an EMBL/GenBank/DDBJ whole genome shotgun (WGS) entry which is preliminary data.</text>
</comment>
<gene>
    <name evidence="1" type="ORF">DHETER_LOCUS14868</name>
</gene>
<organism evidence="1 2">
    <name type="scientific">Dentiscutata heterogama</name>
    <dbReference type="NCBI Taxonomy" id="1316150"/>
    <lineage>
        <taxon>Eukaryota</taxon>
        <taxon>Fungi</taxon>
        <taxon>Fungi incertae sedis</taxon>
        <taxon>Mucoromycota</taxon>
        <taxon>Glomeromycotina</taxon>
        <taxon>Glomeromycetes</taxon>
        <taxon>Diversisporales</taxon>
        <taxon>Gigasporaceae</taxon>
        <taxon>Dentiscutata</taxon>
    </lineage>
</organism>